<gene>
    <name evidence="2" type="ORF">JK364_53380</name>
</gene>
<proteinExistence type="predicted"/>
<protein>
    <submittedName>
        <fullName evidence="2">Tetratricopeptide repeat protein</fullName>
    </submittedName>
</protein>
<name>A0ABS1Q9H3_9ACTN</name>
<feature type="repeat" description="TPR" evidence="1">
    <location>
        <begin position="35"/>
        <end position="68"/>
    </location>
</feature>
<evidence type="ECO:0000313" key="3">
    <source>
        <dbReference type="Proteomes" id="UP000621510"/>
    </source>
</evidence>
<sequence length="92" mass="10266">MAPNLATREQALAWMRTTKQALDIYRTLGDRHGEANALRNLGRVRQVAGDFTEAAELVQQALDMFRTLGDQLGGACALRNLRARRESTCCFL</sequence>
<comment type="caution">
    <text evidence="2">The sequence shown here is derived from an EMBL/GenBank/DDBJ whole genome shotgun (WGS) entry which is preliminary data.</text>
</comment>
<dbReference type="EMBL" id="JAERRG010000078">
    <property type="protein sequence ID" value="MBL1120970.1"/>
    <property type="molecule type" value="Genomic_DNA"/>
</dbReference>
<accession>A0ABS1Q9H3</accession>
<dbReference type="Gene3D" id="1.25.40.10">
    <property type="entry name" value="Tetratricopeptide repeat domain"/>
    <property type="match status" value="1"/>
</dbReference>
<dbReference type="Proteomes" id="UP000621510">
    <property type="component" value="Unassembled WGS sequence"/>
</dbReference>
<dbReference type="InterPro" id="IPR011990">
    <property type="entry name" value="TPR-like_helical_dom_sf"/>
</dbReference>
<keyword evidence="3" id="KW-1185">Reference proteome</keyword>
<keyword evidence="1" id="KW-0802">TPR repeat</keyword>
<dbReference type="PROSITE" id="PS50005">
    <property type="entry name" value="TPR"/>
    <property type="match status" value="1"/>
</dbReference>
<dbReference type="InterPro" id="IPR019734">
    <property type="entry name" value="TPR_rpt"/>
</dbReference>
<dbReference type="Pfam" id="PF13424">
    <property type="entry name" value="TPR_12"/>
    <property type="match status" value="1"/>
</dbReference>
<evidence type="ECO:0000313" key="2">
    <source>
        <dbReference type="EMBL" id="MBL1120970.1"/>
    </source>
</evidence>
<evidence type="ECO:0000256" key="1">
    <source>
        <dbReference type="PROSITE-ProRule" id="PRU00339"/>
    </source>
</evidence>
<dbReference type="SUPFAM" id="SSF48452">
    <property type="entry name" value="TPR-like"/>
    <property type="match status" value="1"/>
</dbReference>
<organism evidence="2 3">
    <name type="scientific">Streptomyces endocoffeicus</name>
    <dbReference type="NCBI Taxonomy" id="2898945"/>
    <lineage>
        <taxon>Bacteria</taxon>
        <taxon>Bacillati</taxon>
        <taxon>Actinomycetota</taxon>
        <taxon>Actinomycetes</taxon>
        <taxon>Kitasatosporales</taxon>
        <taxon>Streptomycetaceae</taxon>
        <taxon>Streptomyces</taxon>
    </lineage>
</organism>
<reference evidence="2 3" key="1">
    <citation type="submission" date="2021-01" db="EMBL/GenBank/DDBJ databases">
        <title>WGS of actinomycetes isolated from Thailand.</title>
        <authorList>
            <person name="Thawai C."/>
        </authorList>
    </citation>
    <scope>NUCLEOTIDE SEQUENCE [LARGE SCALE GENOMIC DNA]</scope>
    <source>
        <strain evidence="2 3">CA3R110</strain>
    </source>
</reference>
<dbReference type="RefSeq" id="WP_201858714.1">
    <property type="nucleotide sequence ID" value="NZ_JAERRG010000078.1"/>
</dbReference>